<comment type="caution">
    <text evidence="2">The sequence shown here is derived from an EMBL/GenBank/DDBJ whole genome shotgun (WGS) entry which is preliminary data.</text>
</comment>
<sequence>MNSYFSHIARGIVAFSSAALVAPSGGWAQSVPKKGLVDATYTAAGTGVKEIVVSGDDVVYLTEFNLLMGNNSKTPLMQNVSAHCLESGFSAQAGSGYCVYTDKDGDKFVEAYNYARGSSSGKATLSSGTGKYKGIEGQFDWQQVQVLPAEKGAYNYIGKKTGNYRIP</sequence>
<evidence type="ECO:0000313" key="3">
    <source>
        <dbReference type="Proteomes" id="UP000054596"/>
    </source>
</evidence>
<organism evidence="2 3">
    <name type="scientific">Caballeronia glebae</name>
    <dbReference type="NCBI Taxonomy" id="1777143"/>
    <lineage>
        <taxon>Bacteria</taxon>
        <taxon>Pseudomonadati</taxon>
        <taxon>Pseudomonadota</taxon>
        <taxon>Betaproteobacteria</taxon>
        <taxon>Burkholderiales</taxon>
        <taxon>Burkholderiaceae</taxon>
        <taxon>Caballeronia</taxon>
    </lineage>
</organism>
<proteinExistence type="predicted"/>
<name>A0A158CWW5_9BURK</name>
<gene>
    <name evidence="2" type="ORF">AWB82_05923</name>
</gene>
<dbReference type="Proteomes" id="UP000054596">
    <property type="component" value="Unassembled WGS sequence"/>
</dbReference>
<reference evidence="2" key="1">
    <citation type="submission" date="2016-01" db="EMBL/GenBank/DDBJ databases">
        <authorList>
            <person name="Peeters C."/>
        </authorList>
    </citation>
    <scope>NUCLEOTIDE SEQUENCE [LARGE SCALE GENOMIC DNA]</scope>
    <source>
        <strain evidence="2">LMG 29325</strain>
    </source>
</reference>
<protein>
    <recommendedName>
        <fullName evidence="4">Lipoprotein</fullName>
    </recommendedName>
</protein>
<dbReference type="OrthoDB" id="9131010at2"/>
<evidence type="ECO:0000313" key="2">
    <source>
        <dbReference type="EMBL" id="SAK86799.1"/>
    </source>
</evidence>
<accession>A0A158CWW5</accession>
<dbReference type="EMBL" id="FCOJ02000060">
    <property type="protein sequence ID" value="SAK86799.1"/>
    <property type="molecule type" value="Genomic_DNA"/>
</dbReference>
<keyword evidence="3" id="KW-1185">Reference proteome</keyword>
<evidence type="ECO:0000256" key="1">
    <source>
        <dbReference type="SAM" id="SignalP"/>
    </source>
</evidence>
<dbReference type="AlphaFoldDB" id="A0A158CWW5"/>
<feature type="signal peptide" evidence="1">
    <location>
        <begin position="1"/>
        <end position="21"/>
    </location>
</feature>
<keyword evidence="1" id="KW-0732">Signal</keyword>
<evidence type="ECO:0008006" key="4">
    <source>
        <dbReference type="Google" id="ProtNLM"/>
    </source>
</evidence>
<feature type="chain" id="PRO_5007623398" description="Lipoprotein" evidence="1">
    <location>
        <begin position="22"/>
        <end position="167"/>
    </location>
</feature>